<dbReference type="InterPro" id="IPR036770">
    <property type="entry name" value="Ankyrin_rpt-contain_sf"/>
</dbReference>
<dbReference type="PROSITE" id="PS50297">
    <property type="entry name" value="ANK_REP_REGION"/>
    <property type="match status" value="2"/>
</dbReference>
<feature type="repeat" description="ANK" evidence="3">
    <location>
        <begin position="1256"/>
        <end position="1288"/>
    </location>
</feature>
<dbReference type="InterPro" id="IPR008271">
    <property type="entry name" value="Ser/Thr_kinase_AS"/>
</dbReference>
<dbReference type="Pfam" id="PF00069">
    <property type="entry name" value="Pkinase"/>
    <property type="match status" value="1"/>
</dbReference>
<dbReference type="GO" id="GO:0005524">
    <property type="term" value="F:ATP binding"/>
    <property type="evidence" value="ECO:0007669"/>
    <property type="project" value="InterPro"/>
</dbReference>
<evidence type="ECO:0000313" key="6">
    <source>
        <dbReference type="EMBL" id="KAE8384287.1"/>
    </source>
</evidence>
<dbReference type="Gene3D" id="3.30.200.20">
    <property type="entry name" value="Phosphorylase Kinase, domain 1"/>
    <property type="match status" value="1"/>
</dbReference>
<dbReference type="PANTHER" id="PTHR24198">
    <property type="entry name" value="ANKYRIN REPEAT AND PROTEIN KINASE DOMAIN-CONTAINING PROTEIN"/>
    <property type="match status" value="1"/>
</dbReference>
<feature type="domain" description="Protein kinase" evidence="5">
    <location>
        <begin position="171"/>
        <end position="459"/>
    </location>
</feature>
<keyword evidence="2 3" id="KW-0040">ANK repeat</keyword>
<dbReference type="SUPFAM" id="SSF48403">
    <property type="entry name" value="Ankyrin repeat"/>
    <property type="match status" value="1"/>
</dbReference>
<evidence type="ECO:0000256" key="3">
    <source>
        <dbReference type="PROSITE-ProRule" id="PRU00023"/>
    </source>
</evidence>
<feature type="compositionally biased region" description="Polar residues" evidence="4">
    <location>
        <begin position="887"/>
        <end position="897"/>
    </location>
</feature>
<dbReference type="PROSITE" id="PS00108">
    <property type="entry name" value="PROTEIN_KINASE_ST"/>
    <property type="match status" value="1"/>
</dbReference>
<evidence type="ECO:0000256" key="2">
    <source>
        <dbReference type="ARBA" id="ARBA00023043"/>
    </source>
</evidence>
<dbReference type="InterPro" id="IPR000719">
    <property type="entry name" value="Prot_kinase_dom"/>
</dbReference>
<dbReference type="PROSITE" id="PS50011">
    <property type="entry name" value="PROTEIN_KINASE_DOM"/>
    <property type="match status" value="1"/>
</dbReference>
<dbReference type="OrthoDB" id="4433627at2759"/>
<evidence type="ECO:0000256" key="4">
    <source>
        <dbReference type="SAM" id="MobiDB-lite"/>
    </source>
</evidence>
<dbReference type="SMART" id="SM00248">
    <property type="entry name" value="ANK"/>
    <property type="match status" value="6"/>
</dbReference>
<feature type="region of interest" description="Disordered" evidence="4">
    <location>
        <begin position="743"/>
        <end position="766"/>
    </location>
</feature>
<dbReference type="InterPro" id="IPR002110">
    <property type="entry name" value="Ankyrin_rpt"/>
</dbReference>
<dbReference type="PROSITE" id="PS50088">
    <property type="entry name" value="ANK_REPEAT"/>
    <property type="match status" value="3"/>
</dbReference>
<dbReference type="Proteomes" id="UP000326877">
    <property type="component" value="Unassembled WGS sequence"/>
</dbReference>
<dbReference type="GO" id="GO:0004672">
    <property type="term" value="F:protein kinase activity"/>
    <property type="evidence" value="ECO:0007669"/>
    <property type="project" value="InterPro"/>
</dbReference>
<feature type="compositionally biased region" description="Polar residues" evidence="4">
    <location>
        <begin position="754"/>
        <end position="766"/>
    </location>
</feature>
<evidence type="ECO:0000259" key="5">
    <source>
        <dbReference type="PROSITE" id="PS50011"/>
    </source>
</evidence>
<dbReference type="Pfam" id="PF12796">
    <property type="entry name" value="Ank_2"/>
    <property type="match status" value="1"/>
</dbReference>
<dbReference type="SUPFAM" id="SSF56112">
    <property type="entry name" value="Protein kinase-like (PK-like)"/>
    <property type="match status" value="1"/>
</dbReference>
<reference evidence="6" key="1">
    <citation type="submission" date="2019-04" db="EMBL/GenBank/DDBJ databases">
        <title>Friends and foes A comparative genomics studyof 23 Aspergillus species from section Flavi.</title>
        <authorList>
            <consortium name="DOE Joint Genome Institute"/>
            <person name="Kjaerbolling I."/>
            <person name="Vesth T."/>
            <person name="Frisvad J.C."/>
            <person name="Nybo J.L."/>
            <person name="Theobald S."/>
            <person name="Kildgaard S."/>
            <person name="Isbrandt T."/>
            <person name="Kuo A."/>
            <person name="Sato A."/>
            <person name="Lyhne E.K."/>
            <person name="Kogle M.E."/>
            <person name="Wiebenga A."/>
            <person name="Kun R.S."/>
            <person name="Lubbers R.J."/>
            <person name="Makela M.R."/>
            <person name="Barry K."/>
            <person name="Chovatia M."/>
            <person name="Clum A."/>
            <person name="Daum C."/>
            <person name="Haridas S."/>
            <person name="He G."/>
            <person name="LaButti K."/>
            <person name="Lipzen A."/>
            <person name="Mondo S."/>
            <person name="Riley R."/>
            <person name="Salamov A."/>
            <person name="Simmons B.A."/>
            <person name="Magnuson J.K."/>
            <person name="Henrissat B."/>
            <person name="Mortensen U.H."/>
            <person name="Larsen T.O."/>
            <person name="Devries R.P."/>
            <person name="Grigoriev I.V."/>
            <person name="Machida M."/>
            <person name="Baker S.E."/>
            <person name="Andersen M.R."/>
        </authorList>
    </citation>
    <scope>NUCLEOTIDE SEQUENCE [LARGE SCALE GENOMIC DNA]</scope>
    <source>
        <strain evidence="6">IBT 14317</strain>
    </source>
</reference>
<feature type="compositionally biased region" description="Low complexity" evidence="4">
    <location>
        <begin position="932"/>
        <end position="941"/>
    </location>
</feature>
<dbReference type="PANTHER" id="PTHR24198:SF165">
    <property type="entry name" value="ANKYRIN REPEAT-CONTAINING PROTEIN-RELATED"/>
    <property type="match status" value="1"/>
</dbReference>
<evidence type="ECO:0000256" key="1">
    <source>
        <dbReference type="ARBA" id="ARBA00022737"/>
    </source>
</evidence>
<feature type="repeat" description="ANK" evidence="3">
    <location>
        <begin position="1098"/>
        <end position="1134"/>
    </location>
</feature>
<proteinExistence type="predicted"/>
<feature type="compositionally biased region" description="Basic and acidic residues" evidence="4">
    <location>
        <begin position="900"/>
        <end position="930"/>
    </location>
</feature>
<feature type="compositionally biased region" description="Basic and acidic residues" evidence="4">
    <location>
        <begin position="794"/>
        <end position="810"/>
    </location>
</feature>
<dbReference type="InterPro" id="IPR011009">
    <property type="entry name" value="Kinase-like_dom_sf"/>
</dbReference>
<dbReference type="SMART" id="SM00220">
    <property type="entry name" value="S_TKc"/>
    <property type="match status" value="1"/>
</dbReference>
<accession>A0A5N7BRY4</accession>
<feature type="compositionally biased region" description="Basic and acidic residues" evidence="4">
    <location>
        <begin position="862"/>
        <end position="873"/>
    </location>
</feature>
<dbReference type="EMBL" id="ML735384">
    <property type="protein sequence ID" value="KAE8384287.1"/>
    <property type="molecule type" value="Genomic_DNA"/>
</dbReference>
<organism evidence="6">
    <name type="scientific">Petromyces alliaceus</name>
    <name type="common">Aspergillus alliaceus</name>
    <dbReference type="NCBI Taxonomy" id="209559"/>
    <lineage>
        <taxon>Eukaryota</taxon>
        <taxon>Fungi</taxon>
        <taxon>Dikarya</taxon>
        <taxon>Ascomycota</taxon>
        <taxon>Pezizomycotina</taxon>
        <taxon>Eurotiomycetes</taxon>
        <taxon>Eurotiomycetidae</taxon>
        <taxon>Eurotiales</taxon>
        <taxon>Aspergillaceae</taxon>
        <taxon>Aspergillus</taxon>
        <taxon>Aspergillus subgen. Circumdati</taxon>
    </lineage>
</organism>
<sequence length="1323" mass="146558">MSQPFSLRPMGLLQGVFGKRAPPPIQPPVDRKDESDIEELLARLCRPASATNSAVSRSVSVERCNEISDILLNKGKNTGDERLLAWSERPRIYIILRNIQRLDLLDDFVKAELTDFHIPFNEDTLPVFLRENGLRESFLQFQQYVLSSGAKGLDNHGGSHLSFAGNAQRYFYYKGSLGRGGYGEVDAVTSRLSLQSYARKRVLRGKDTTTNKLGQKSLIRELSYLKALSHIHLVRYVSSYTDEKYIAFLMQPVADYDLDKLLKNLGGAGTGAECLRPFFGCLTGAIQYLHKNKVRHRDLKSRNILIKDGRVFVADFGTAYSWKGSKQSITNHQNVPFTAEYIAPEIALHQSRSTASDMWSLGVVFLEMSTVLLGSTVRKLKSQLNAFSHPRGAEPYLWANLPVIDTWIEKLTRCAAVRDESTEPLSWVRDLLQERPNKRLKAGDLMKQILESPSFHAFCCVDCWPVYEQRSFLYTQEPQDNNASAPGNSADVHAQLTALLDPPVDKAREQEKNQTIENWLDAVGDDDMNLTSVSVNGTAESSDIEVPIQIVEDNSTYYFAESSDEERMVQFDGLSITGSYQLLDDTTESHSGQADGESERTIIPLEDDTESVEGLMVQGEAHRHEAEIGTAYVDGSQSQNIWPLGEAEFNVWADDGRTDKTTRGLEFPADMLPSSNTVWGYAESLDLPPPLPLTERSISTLCYQEQGEFVSTMFNPDEEPAVSLSPEQEMTTTSIEDKVLTAQSTEIAKPPPSTSTGTQGKSETVSVTTGCEYDATVALSRETKPYEGNPACKSTDDALNERVRTTDSDRSSLNQKSDANVEGVQENASQRAPESEPDLLQRPRSEKKRSNKPSDQAVWTKGRPEKAKSEAGELHISPPPKKKNQSKEQASPETSSPEPGKLRVQEVEKAPPTKDPHNDLAQPEPHKETESSDTSSSNMKSSSKETEGQASSTKEQSAKARSKEGSMSLHKQALLSSAKQTTTKKDPPISVFSPEVYMNTTWEAASTQDTRIISSNRSKLKWWKWLDRDQHILESLCTEGAVQAVRILLKDGCNPGTEFKPRPAPLLRAIQGGTYQHYKCVQALINHDVNLNVVERRTGRTALQIAIEQPFFAGHTSLVRDLIHGGADTNKPDHTGKRPILSVFDIQKSDALEKHQLDALACLLVGGGGKETDVNVYTPHTHNSPLHLAIRRRSPMAVGLLLFRGALVNAKNQAGATPLLLAAAQWAGPLVADQKTILDLLLQKPDINLNEIAGVQRRTALHQAAFRASTTAVVMLLEKGADISIKDSEGKTARQLASKLDTTKWKDEKAEIIQLLDEKKTRT</sequence>
<keyword evidence="1" id="KW-0677">Repeat</keyword>
<dbReference type="Gene3D" id="1.10.510.10">
    <property type="entry name" value="Transferase(Phosphotransferase) domain 1"/>
    <property type="match status" value="1"/>
</dbReference>
<gene>
    <name evidence="6" type="ORF">BDV23DRAFT_189374</name>
</gene>
<protein>
    <recommendedName>
        <fullName evidence="5">Protein kinase domain-containing protein</fullName>
    </recommendedName>
</protein>
<name>A0A5N7BRY4_PETAA</name>
<dbReference type="Gene3D" id="1.25.40.20">
    <property type="entry name" value="Ankyrin repeat-containing domain"/>
    <property type="match status" value="1"/>
</dbReference>
<dbReference type="Pfam" id="PF00023">
    <property type="entry name" value="Ank"/>
    <property type="match status" value="2"/>
</dbReference>
<feature type="repeat" description="ANK" evidence="3">
    <location>
        <begin position="1181"/>
        <end position="1213"/>
    </location>
</feature>
<dbReference type="CDD" id="cd00180">
    <property type="entry name" value="PKc"/>
    <property type="match status" value="1"/>
</dbReference>
<feature type="region of interest" description="Disordered" evidence="4">
    <location>
        <begin position="782"/>
        <end position="970"/>
    </location>
</feature>